<protein>
    <recommendedName>
        <fullName evidence="3">Phosphate-selective porin O/P</fullName>
    </recommendedName>
</protein>
<name>A0A2W7IJV9_9FLAO</name>
<dbReference type="AlphaFoldDB" id="A0A2W7IJV9"/>
<dbReference type="Proteomes" id="UP000249542">
    <property type="component" value="Unassembled WGS sequence"/>
</dbReference>
<comment type="caution">
    <text evidence="1">The sequence shown here is derived from an EMBL/GenBank/DDBJ whole genome shotgun (WGS) entry which is preliminary data.</text>
</comment>
<reference evidence="1 2" key="1">
    <citation type="submission" date="2018-06" db="EMBL/GenBank/DDBJ databases">
        <title>Genomic Encyclopedia of Archaeal and Bacterial Type Strains, Phase II (KMG-II): from individual species to whole genera.</title>
        <authorList>
            <person name="Goeker M."/>
        </authorList>
    </citation>
    <scope>NUCLEOTIDE SEQUENCE [LARGE SCALE GENOMIC DNA]</scope>
    <source>
        <strain evidence="1 2">DSM 15361</strain>
    </source>
</reference>
<organism evidence="1 2">
    <name type="scientific">Mesonia algae</name>
    <dbReference type="NCBI Taxonomy" id="213248"/>
    <lineage>
        <taxon>Bacteria</taxon>
        <taxon>Pseudomonadati</taxon>
        <taxon>Bacteroidota</taxon>
        <taxon>Flavobacteriia</taxon>
        <taxon>Flavobacteriales</taxon>
        <taxon>Flavobacteriaceae</taxon>
        <taxon>Mesonia</taxon>
    </lineage>
</organism>
<proteinExistence type="predicted"/>
<accession>A0A2W7IJV9</accession>
<gene>
    <name evidence="1" type="ORF">LX95_02492</name>
</gene>
<dbReference type="EMBL" id="QKYV01000007">
    <property type="protein sequence ID" value="PZW38823.1"/>
    <property type="molecule type" value="Genomic_DNA"/>
</dbReference>
<evidence type="ECO:0000313" key="1">
    <source>
        <dbReference type="EMBL" id="PZW38823.1"/>
    </source>
</evidence>
<evidence type="ECO:0008006" key="3">
    <source>
        <dbReference type="Google" id="ProtNLM"/>
    </source>
</evidence>
<dbReference type="RefSeq" id="WP_245924776.1">
    <property type="nucleotide sequence ID" value="NZ_QKYV01000007.1"/>
</dbReference>
<sequence>MSKITHLLSFSLGIILFAAPLLSLGQDKVEEEKEKPKLELHGAVRFNYINSSWKAEQKAKGGEFGYDMIAIKPKASYKKLSLNAEYRFYSEAFGGSFLKSGWIAYHFNPKDQIQAGLVYVPFGIQQYNSNNWFFNITYYVGLEDDHDMGLKYVHEDETFEYAFAFFKNAEEMQFVGGEEHDSSRYSYDVVGRNKETNQLNGNFVWKFGGHVDHRLGISAQAGQLYNLDTKENGNHYAFALHYEVYYHEWNFKISLNNVAHNPKNGEGLPNDRIQMGAYGVPYEVATNFNIYTLSASRKFDINWGPFEKIEAYNDFGWMQKQKKEFDSSIMNVVGFKITAGNLLTFVDYAAGYNHSWLGGNFVDDFSTGTPGAKWEARFNINVGYYF</sequence>
<evidence type="ECO:0000313" key="2">
    <source>
        <dbReference type="Proteomes" id="UP000249542"/>
    </source>
</evidence>
<keyword evidence="2" id="KW-1185">Reference proteome</keyword>